<dbReference type="AlphaFoldDB" id="A0AAJ7WAS0"/>
<gene>
    <name evidence="2" type="primary">LOC113464336</name>
</gene>
<proteinExistence type="predicted"/>
<dbReference type="KEGG" id="ccal:113464336"/>
<name>A0AAJ7WAS0_9HYME</name>
<evidence type="ECO:0000313" key="2">
    <source>
        <dbReference type="RefSeq" id="XP_026669309.1"/>
    </source>
</evidence>
<dbReference type="Proteomes" id="UP000694925">
    <property type="component" value="Unplaced"/>
</dbReference>
<evidence type="ECO:0000313" key="1">
    <source>
        <dbReference type="Proteomes" id="UP000694925"/>
    </source>
</evidence>
<dbReference type="GeneID" id="113464336"/>
<organism evidence="1 2">
    <name type="scientific">Ceratina calcarata</name>
    <dbReference type="NCBI Taxonomy" id="156304"/>
    <lineage>
        <taxon>Eukaryota</taxon>
        <taxon>Metazoa</taxon>
        <taxon>Ecdysozoa</taxon>
        <taxon>Arthropoda</taxon>
        <taxon>Hexapoda</taxon>
        <taxon>Insecta</taxon>
        <taxon>Pterygota</taxon>
        <taxon>Neoptera</taxon>
        <taxon>Endopterygota</taxon>
        <taxon>Hymenoptera</taxon>
        <taxon>Apocrita</taxon>
        <taxon>Aculeata</taxon>
        <taxon>Apoidea</taxon>
        <taxon>Anthophila</taxon>
        <taxon>Apidae</taxon>
        <taxon>Ceratina</taxon>
        <taxon>Zadontomerus</taxon>
    </lineage>
</organism>
<keyword evidence="1" id="KW-1185">Reference proteome</keyword>
<sequence>MCDTATVHCNRDAAHQKLKLSNVDLNVLHHIAVYLIRSISKLYKCCKQCILVTGNLKPSLSLHHKLTSLRCYEKEILFFANQRTLINISNMQSYNGINLRKYFIKKFRDIPFFSPNCHNLRIRIIRRFAIFRLKVYFKARRSTSKHK</sequence>
<reference evidence="2" key="1">
    <citation type="submission" date="2025-08" db="UniProtKB">
        <authorList>
            <consortium name="RefSeq"/>
        </authorList>
    </citation>
    <scope>IDENTIFICATION</scope>
    <source>
        <tissue evidence="2">Whole body</tissue>
    </source>
</reference>
<dbReference type="RefSeq" id="XP_026669309.1">
    <property type="nucleotide sequence ID" value="XM_026813508.1"/>
</dbReference>
<accession>A0AAJ7WAS0</accession>
<protein>
    <submittedName>
        <fullName evidence="2">Uncharacterized protein LOC113464336</fullName>
    </submittedName>
</protein>